<accession>A0ABR1SCA0</accession>
<feature type="region of interest" description="Disordered" evidence="1">
    <location>
        <begin position="572"/>
        <end position="610"/>
    </location>
</feature>
<evidence type="ECO:0000313" key="3">
    <source>
        <dbReference type="Proteomes" id="UP001444661"/>
    </source>
</evidence>
<comment type="caution">
    <text evidence="2">The sequence shown here is derived from an EMBL/GenBank/DDBJ whole genome shotgun (WGS) entry which is preliminary data.</text>
</comment>
<feature type="region of interest" description="Disordered" evidence="1">
    <location>
        <begin position="755"/>
        <end position="775"/>
    </location>
</feature>
<organism evidence="2 3">
    <name type="scientific">Apiospora rasikravindrae</name>
    <dbReference type="NCBI Taxonomy" id="990691"/>
    <lineage>
        <taxon>Eukaryota</taxon>
        <taxon>Fungi</taxon>
        <taxon>Dikarya</taxon>
        <taxon>Ascomycota</taxon>
        <taxon>Pezizomycotina</taxon>
        <taxon>Sordariomycetes</taxon>
        <taxon>Xylariomycetidae</taxon>
        <taxon>Amphisphaeriales</taxon>
        <taxon>Apiosporaceae</taxon>
        <taxon>Apiospora</taxon>
    </lineage>
</organism>
<dbReference type="Pfam" id="PF12520">
    <property type="entry name" value="DUF3723"/>
    <property type="match status" value="1"/>
</dbReference>
<dbReference type="Proteomes" id="UP001444661">
    <property type="component" value="Unassembled WGS sequence"/>
</dbReference>
<feature type="compositionally biased region" description="Basic and acidic residues" evidence="1">
    <location>
        <begin position="986"/>
        <end position="996"/>
    </location>
</feature>
<gene>
    <name evidence="2" type="ORF">PG993_010757</name>
</gene>
<evidence type="ECO:0000256" key="1">
    <source>
        <dbReference type="SAM" id="MobiDB-lite"/>
    </source>
</evidence>
<sequence length="1141" mass="130244">MVVPSAIAYGEKGGSPCRLSSVVIVLANHKAILPTMPKAVHLGTPSSVNWWLLDEGQLHEAARTSGVSHEALLSSGLDFPRLDFPAGFRLKCLRGRHRAKAAQEAFRSNDKRWVVDLFAADITDETTRDLAENYVNERKLDDGEFYYKIREYQGIFGVENPYFERIWWARLASTSKSMNKKDRLEQLFAHRKFAPAFDAFRPLKALYAGLRLSVMNKIISMGCDDEHISSLRDIKNWWYLVFDQREDAMQQLEKEDVLAVQCTAPGACRADADRLFGRVRDGEIFRMFDEAERLMLWSRICSASADRLVPSLYGFFENCKYIQPAADCMKRLVHLEKRETIRSAMENAFWGPGLPDDASTCMIQVSTSSFKLVPANQADRFDLLYRQLWLYALREYPAMPAERSKKLAGPKGETADENMLFDFAHMAHIAGFRTPEIDHLLQQDPDRDRARRLLMTARKPGHYEYDDLETRVTQVVDIMTTAQPVSYEEGADDWSVEEQMKPPNRCGIPAWGDHSRDRTMMFLEKLHAPIESQGSCLTSFFVQRSTYFSFFKRDIGIDLGNLGGLPTVDLRAHRSPSQRRPATDQPPNVYGHQRSPELTQQPSRSAELARNERACEARLEDLRRRTQEEESRLQLIMERQQQQRAEIENLQSTHEAKLEEAHEEEQTIRATLANLRSEEGRQILQLEKLKVEEREKLDKIGQLEQAQRALNDQMQLESPRHLAELNKQQRERVEQLARDERECSGRLEHLRRQLQEQEGKTRMHQKKELSRQREDAEAYRAQHQAMVLEAQMKMQKFEAEEKAHRENLDQLAASELQKQTSIDFLNAEQQRLQSAVEELSAEVDKLTENEGLRGARITQLAARENELRGVVDKLRAKELALRQTVDQLAICQEQLGAKINRIAAEGNKHRPSVESVQSTGIESQALIDISGAKGTGLQPVVADQPLDRELQDPGVREGFTMASAVRGESRRRPDQDGFPSNGVADQPRRDPEELRRTARSTDALTHRASGNVSKVSETAGAGPSTQVDGPAHPRFVRIEFKTRVRGEWVVSHELLVDPLEPSQAMRVAAKYLRKDVGIFDSRNRMLSPINCYEKVTSDGTNAIYLVPNWEAEGGSLVRLGDVERGEPAVHYKRSRQMRIQF</sequence>
<dbReference type="EMBL" id="JAQQWK010000010">
    <property type="protein sequence ID" value="KAK8029466.1"/>
    <property type="molecule type" value="Genomic_DNA"/>
</dbReference>
<dbReference type="PANTHER" id="PTHR23159">
    <property type="entry name" value="CENTROSOMAL PROTEIN 2"/>
    <property type="match status" value="1"/>
</dbReference>
<feature type="compositionally biased region" description="Polar residues" evidence="1">
    <location>
        <begin position="1000"/>
        <end position="1016"/>
    </location>
</feature>
<reference evidence="2 3" key="1">
    <citation type="submission" date="2023-01" db="EMBL/GenBank/DDBJ databases">
        <title>Analysis of 21 Apiospora genomes using comparative genomics revels a genus with tremendous synthesis potential of carbohydrate active enzymes and secondary metabolites.</title>
        <authorList>
            <person name="Sorensen T."/>
        </authorList>
    </citation>
    <scope>NUCLEOTIDE SEQUENCE [LARGE SCALE GENOMIC DNA]</scope>
    <source>
        <strain evidence="2 3">CBS 33761</strain>
    </source>
</reference>
<feature type="region of interest" description="Disordered" evidence="1">
    <location>
        <begin position="943"/>
        <end position="1031"/>
    </location>
</feature>
<dbReference type="PANTHER" id="PTHR23159:SF31">
    <property type="entry name" value="CENTROSOME-ASSOCIATED PROTEIN CEP250 ISOFORM X1"/>
    <property type="match status" value="1"/>
</dbReference>
<feature type="compositionally biased region" description="Basic and acidic residues" evidence="1">
    <location>
        <begin position="945"/>
        <end position="955"/>
    </location>
</feature>
<protein>
    <submittedName>
        <fullName evidence="2">Uncharacterized protein</fullName>
    </submittedName>
</protein>
<dbReference type="InterPro" id="IPR022198">
    <property type="entry name" value="DUF3723"/>
</dbReference>
<keyword evidence="3" id="KW-1185">Reference proteome</keyword>
<name>A0ABR1SCA0_9PEZI</name>
<evidence type="ECO:0000313" key="2">
    <source>
        <dbReference type="EMBL" id="KAK8029466.1"/>
    </source>
</evidence>
<proteinExistence type="predicted"/>